<dbReference type="NCBIfam" id="NF005559">
    <property type="entry name" value="PRK07231.1"/>
    <property type="match status" value="1"/>
</dbReference>
<dbReference type="PANTHER" id="PTHR43639:SF1">
    <property type="entry name" value="SHORT-CHAIN DEHYDROGENASE_REDUCTASE FAMILY PROTEIN"/>
    <property type="match status" value="1"/>
</dbReference>
<comment type="similarity">
    <text evidence="1">Belongs to the short-chain dehydrogenases/reductases (SDR) family.</text>
</comment>
<evidence type="ECO:0000256" key="1">
    <source>
        <dbReference type="ARBA" id="ARBA00006484"/>
    </source>
</evidence>
<dbReference type="Proteomes" id="UP000485562">
    <property type="component" value="Unassembled WGS sequence"/>
</dbReference>
<sequence>MKKVDFNLSGRVALITGAGTGIGRAIAICLAQYGARICVHYHSSQKQAEQTLNEIKNTGSDGILIQADIANEKQADSIVDPVISKFGRLDILVNNAGSPIRRSKIEECSVELWKSVFDVNMTGAFIVTKKAIPHLRKTGNAAIVNIVSLSIQTGGANGSGPYAAAKGALLVFTRTLAKELAPEVRVNAVMPGVIETHHHEVFSTPERMEQYKKETPLGRNGTAEEVAGAVLYLVSDASSFTNGALIDINGGRFLR</sequence>
<evidence type="ECO:0000313" key="3">
    <source>
        <dbReference type="EMBL" id="OQB72477.1"/>
    </source>
</evidence>
<organism evidence="3">
    <name type="scientific">candidate division TA06 bacterium ADurb.Bin131</name>
    <dbReference type="NCBI Taxonomy" id="1852827"/>
    <lineage>
        <taxon>Bacteria</taxon>
        <taxon>Bacteria division TA06</taxon>
    </lineage>
</organism>
<dbReference type="PANTHER" id="PTHR43639">
    <property type="entry name" value="OXIDOREDUCTASE, SHORT-CHAIN DEHYDROGENASE/REDUCTASE FAMILY (AFU_ORTHOLOGUE AFUA_5G02870)"/>
    <property type="match status" value="1"/>
</dbReference>
<reference evidence="3" key="1">
    <citation type="submission" date="2017-02" db="EMBL/GenBank/DDBJ databases">
        <title>Delving into the versatile metabolic prowess of the omnipresent phylum Bacteroidetes.</title>
        <authorList>
            <person name="Nobu M.K."/>
            <person name="Mei R."/>
            <person name="Narihiro T."/>
            <person name="Kuroda K."/>
            <person name="Liu W.-T."/>
        </authorList>
    </citation>
    <scope>NUCLEOTIDE SEQUENCE</scope>
    <source>
        <strain evidence="3">ADurb.Bin131</strain>
    </source>
</reference>
<dbReference type="PROSITE" id="PS00061">
    <property type="entry name" value="ADH_SHORT"/>
    <property type="match status" value="1"/>
</dbReference>
<protein>
    <submittedName>
        <fullName evidence="3">3-oxoacyl-(Acyl-carrier-protein) reductase FabG</fullName>
        <ecNumber evidence="3">1.1.1.100</ecNumber>
    </submittedName>
</protein>
<dbReference type="Pfam" id="PF13561">
    <property type="entry name" value="adh_short_C2"/>
    <property type="match status" value="1"/>
</dbReference>
<dbReference type="PRINTS" id="PR00081">
    <property type="entry name" value="GDHRDH"/>
</dbReference>
<dbReference type="InterPro" id="IPR002347">
    <property type="entry name" value="SDR_fam"/>
</dbReference>
<dbReference type="CDD" id="cd05233">
    <property type="entry name" value="SDR_c"/>
    <property type="match status" value="1"/>
</dbReference>
<gene>
    <name evidence="3" type="primary">fabG_1</name>
    <name evidence="3" type="ORF">BWX89_01302</name>
</gene>
<keyword evidence="2 3" id="KW-0560">Oxidoreductase</keyword>
<accession>A0A1V6C6F0</accession>
<dbReference type="AlphaFoldDB" id="A0A1V6C6F0"/>
<dbReference type="Gene3D" id="3.40.50.720">
    <property type="entry name" value="NAD(P)-binding Rossmann-like Domain"/>
    <property type="match status" value="1"/>
</dbReference>
<dbReference type="EC" id="1.1.1.100" evidence="3"/>
<dbReference type="InterPro" id="IPR036291">
    <property type="entry name" value="NAD(P)-bd_dom_sf"/>
</dbReference>
<dbReference type="FunFam" id="3.40.50.720:FF:000084">
    <property type="entry name" value="Short-chain dehydrogenase reductase"/>
    <property type="match status" value="1"/>
</dbReference>
<dbReference type="InterPro" id="IPR020904">
    <property type="entry name" value="Sc_DH/Rdtase_CS"/>
</dbReference>
<name>A0A1V6C6F0_UNCT6</name>
<dbReference type="GO" id="GO:0004316">
    <property type="term" value="F:3-oxoacyl-[acyl-carrier-protein] reductase (NADPH) activity"/>
    <property type="evidence" value="ECO:0007669"/>
    <property type="project" value="UniProtKB-EC"/>
</dbReference>
<dbReference type="PRINTS" id="PR00080">
    <property type="entry name" value="SDRFAMILY"/>
</dbReference>
<dbReference type="SUPFAM" id="SSF51735">
    <property type="entry name" value="NAD(P)-binding Rossmann-fold domains"/>
    <property type="match status" value="1"/>
</dbReference>
<dbReference type="EMBL" id="MWDQ01000127">
    <property type="protein sequence ID" value="OQB72477.1"/>
    <property type="molecule type" value="Genomic_DNA"/>
</dbReference>
<evidence type="ECO:0000256" key="2">
    <source>
        <dbReference type="ARBA" id="ARBA00023002"/>
    </source>
</evidence>
<comment type="caution">
    <text evidence="3">The sequence shown here is derived from an EMBL/GenBank/DDBJ whole genome shotgun (WGS) entry which is preliminary data.</text>
</comment>
<proteinExistence type="inferred from homology"/>